<dbReference type="InterPro" id="IPR050275">
    <property type="entry name" value="PGM_Phosphatase"/>
</dbReference>
<dbReference type="SMART" id="SM00855">
    <property type="entry name" value="PGAM"/>
    <property type="match status" value="1"/>
</dbReference>
<dbReference type="InterPro" id="IPR029033">
    <property type="entry name" value="His_PPase_superfam"/>
</dbReference>
<dbReference type="CDD" id="cd07067">
    <property type="entry name" value="HP_PGM_like"/>
    <property type="match status" value="1"/>
</dbReference>
<dbReference type="GO" id="GO:0016791">
    <property type="term" value="F:phosphatase activity"/>
    <property type="evidence" value="ECO:0007669"/>
    <property type="project" value="TreeGrafter"/>
</dbReference>
<evidence type="ECO:0008006" key="3">
    <source>
        <dbReference type="Google" id="ProtNLM"/>
    </source>
</evidence>
<organism evidence="1 2">
    <name type="scientific">Candidatus Daviesbacteria bacterium RIFCSPHIGHO2_02_FULL_43_12</name>
    <dbReference type="NCBI Taxonomy" id="1797776"/>
    <lineage>
        <taxon>Bacteria</taxon>
        <taxon>Candidatus Daviesiibacteriota</taxon>
    </lineage>
</organism>
<gene>
    <name evidence="1" type="ORF">A3D25_02590</name>
</gene>
<reference evidence="1 2" key="1">
    <citation type="journal article" date="2016" name="Nat. Commun.">
        <title>Thousands of microbial genomes shed light on interconnected biogeochemical processes in an aquifer system.</title>
        <authorList>
            <person name="Anantharaman K."/>
            <person name="Brown C.T."/>
            <person name="Hug L.A."/>
            <person name="Sharon I."/>
            <person name="Castelle C.J."/>
            <person name="Probst A.J."/>
            <person name="Thomas B.C."/>
            <person name="Singh A."/>
            <person name="Wilkins M.J."/>
            <person name="Karaoz U."/>
            <person name="Brodie E.L."/>
            <person name="Williams K.H."/>
            <person name="Hubbard S.S."/>
            <person name="Banfield J.F."/>
        </authorList>
    </citation>
    <scope>NUCLEOTIDE SEQUENCE [LARGE SCALE GENOMIC DNA]</scope>
</reference>
<proteinExistence type="predicted"/>
<dbReference type="AlphaFoldDB" id="A0A1F5KKP8"/>
<dbReference type="Pfam" id="PF00300">
    <property type="entry name" value="His_Phos_1"/>
    <property type="match status" value="1"/>
</dbReference>
<protein>
    <recommendedName>
        <fullName evidence="3">Phosphoglycerate mutase</fullName>
    </recommendedName>
</protein>
<comment type="caution">
    <text evidence="1">The sequence shown here is derived from an EMBL/GenBank/DDBJ whole genome shotgun (WGS) entry which is preliminary data.</text>
</comment>
<dbReference type="EMBL" id="MFDD01000002">
    <property type="protein sequence ID" value="OGE41390.1"/>
    <property type="molecule type" value="Genomic_DNA"/>
</dbReference>
<dbReference type="Gene3D" id="3.40.50.1240">
    <property type="entry name" value="Phosphoglycerate mutase-like"/>
    <property type="match status" value="1"/>
</dbReference>
<dbReference type="InterPro" id="IPR013078">
    <property type="entry name" value="His_Pase_superF_clade-1"/>
</dbReference>
<name>A0A1F5KKP8_9BACT</name>
<dbReference type="PANTHER" id="PTHR48100:SF1">
    <property type="entry name" value="HISTIDINE PHOSPHATASE FAMILY PROTEIN-RELATED"/>
    <property type="match status" value="1"/>
</dbReference>
<dbReference type="GO" id="GO:0005737">
    <property type="term" value="C:cytoplasm"/>
    <property type="evidence" value="ECO:0007669"/>
    <property type="project" value="TreeGrafter"/>
</dbReference>
<dbReference type="PANTHER" id="PTHR48100">
    <property type="entry name" value="BROAD-SPECIFICITY PHOSPHATASE YOR283W-RELATED"/>
    <property type="match status" value="1"/>
</dbReference>
<evidence type="ECO:0000313" key="2">
    <source>
        <dbReference type="Proteomes" id="UP000177328"/>
    </source>
</evidence>
<sequence length="207" mass="23678">MRVYFVRHGESTHNASAMHQHPLVQLSKAGSRQAEIVADRLTRLPVEIIFSSPHTRAKATAEIIAAKISKKLNLSDLLGEIKWPSELESMEHTNPESKRIRNLLDAHGDDPDWHFSDEENFFEIRNRATLALKMLESRNEENILVVSHGNLIKMLICVMMLDGNILPEFYRRAKLFLKTKNTGVTVCDFDPEEGWTLLTWNDHAHLG</sequence>
<dbReference type="SUPFAM" id="SSF53254">
    <property type="entry name" value="Phosphoglycerate mutase-like"/>
    <property type="match status" value="1"/>
</dbReference>
<accession>A0A1F5KKP8</accession>
<dbReference type="Proteomes" id="UP000177328">
    <property type="component" value="Unassembled WGS sequence"/>
</dbReference>
<evidence type="ECO:0000313" key="1">
    <source>
        <dbReference type="EMBL" id="OGE41390.1"/>
    </source>
</evidence>